<dbReference type="Gene3D" id="3.40.50.1390">
    <property type="entry name" value="Resolvase, N-terminal catalytic domain"/>
    <property type="match status" value="1"/>
</dbReference>
<dbReference type="AlphaFoldDB" id="A0A1I2A9X0"/>
<dbReference type="PANTHER" id="PTHR30461">
    <property type="entry name" value="DNA-INVERTASE FROM LAMBDOID PROPHAGE"/>
    <property type="match status" value="1"/>
</dbReference>
<dbReference type="CDD" id="cd00338">
    <property type="entry name" value="Ser_Recombinase"/>
    <property type="match status" value="1"/>
</dbReference>
<dbReference type="Pfam" id="PF00239">
    <property type="entry name" value="Resolvase"/>
    <property type="match status" value="1"/>
</dbReference>
<reference evidence="4" key="1">
    <citation type="submission" date="2016-10" db="EMBL/GenBank/DDBJ databases">
        <authorList>
            <person name="Varghese N."/>
            <person name="Submissions S."/>
        </authorList>
    </citation>
    <scope>NUCLEOTIDE SEQUENCE [LARGE SCALE GENOMIC DNA]</scope>
    <source>
        <strain evidence="4">UNC178MFTsu3.1</strain>
    </source>
</reference>
<dbReference type="STRING" id="500610.SAMN02799615_00972"/>
<dbReference type="PANTHER" id="PTHR30461:SF23">
    <property type="entry name" value="DNA RECOMBINASE-RELATED"/>
    <property type="match status" value="1"/>
</dbReference>
<sequence>MSTDKQDMSVDNQRTAIASYAADHNMRVAQSYVDEGRSGLDVEGRPGLQRLLSDVQNHCTGCVAILVLDVSRWGRFQNVDESAFYEFLCTQHGIRVIYVAEPFGDNDGPLQSVLKSLKRSMAAEYSRELSAKVFAGQARLVRQGFVMGSPAAYGLSRLLVDASGKPRCILKRGERKSIATDRVRLVPGPPEEVEVVQWMFRQSAAGASIKDLTERLNKRGKRNANGEPWRMSTINDMLNDLRYTGTIIFGRPNPRGLIKPDAQDPPREPIRVDNAFPAIVTHELFQAAQARREERVRKLTDDELLEALRVLWKRDGRITTRLMNADPKVPTAQTYLHRFGSLRYAYRRIGYTQDRYLGYGDVRDRIQVWLPSVMGCVRDALEDDGSSVTQKGRALRIDETWTASFYLMQSSSAGGPKKIRWILPSLRVAADILVGIRMDMKGDRPIDYLILPAISAKTWPDVIQEKPGAGARFYLFESLQVLRDLANLSRRAPDDARR</sequence>
<organism evidence="3 4">
    <name type="scientific">Dyella marensis</name>
    <dbReference type="NCBI Taxonomy" id="500610"/>
    <lineage>
        <taxon>Bacteria</taxon>
        <taxon>Pseudomonadati</taxon>
        <taxon>Pseudomonadota</taxon>
        <taxon>Gammaproteobacteria</taxon>
        <taxon>Lysobacterales</taxon>
        <taxon>Rhodanobacteraceae</taxon>
        <taxon>Dyella</taxon>
    </lineage>
</organism>
<evidence type="ECO:0000313" key="4">
    <source>
        <dbReference type="Proteomes" id="UP000199477"/>
    </source>
</evidence>
<dbReference type="InterPro" id="IPR036162">
    <property type="entry name" value="Resolvase-like_N_sf"/>
</dbReference>
<protein>
    <submittedName>
        <fullName evidence="3">Site-specific DNA recombinase</fullName>
    </submittedName>
</protein>
<dbReference type="GO" id="GO:0000150">
    <property type="term" value="F:DNA strand exchange activity"/>
    <property type="evidence" value="ECO:0007669"/>
    <property type="project" value="InterPro"/>
</dbReference>
<dbReference type="InterPro" id="IPR050639">
    <property type="entry name" value="SSR_resolvase"/>
</dbReference>
<keyword evidence="4" id="KW-1185">Reference proteome</keyword>
<feature type="domain" description="Recombinase" evidence="2">
    <location>
        <begin position="177"/>
        <end position="298"/>
    </location>
</feature>
<dbReference type="SUPFAM" id="SSF53041">
    <property type="entry name" value="Resolvase-like"/>
    <property type="match status" value="1"/>
</dbReference>
<gene>
    <name evidence="3" type="ORF">SAMN02799615_00972</name>
</gene>
<evidence type="ECO:0000259" key="2">
    <source>
        <dbReference type="PROSITE" id="PS51737"/>
    </source>
</evidence>
<dbReference type="Proteomes" id="UP000199477">
    <property type="component" value="Unassembled WGS sequence"/>
</dbReference>
<accession>A0A1I2A9X0</accession>
<dbReference type="SMART" id="SM00857">
    <property type="entry name" value="Resolvase"/>
    <property type="match status" value="1"/>
</dbReference>
<dbReference type="InterPro" id="IPR011109">
    <property type="entry name" value="DNA_bind_recombinase_dom"/>
</dbReference>
<dbReference type="PROSITE" id="PS51737">
    <property type="entry name" value="RECOMBINASE_DNA_BIND"/>
    <property type="match status" value="1"/>
</dbReference>
<dbReference type="InterPro" id="IPR006119">
    <property type="entry name" value="Resolv_N"/>
</dbReference>
<proteinExistence type="predicted"/>
<dbReference type="Pfam" id="PF07508">
    <property type="entry name" value="Recombinase"/>
    <property type="match status" value="1"/>
</dbReference>
<evidence type="ECO:0000259" key="1">
    <source>
        <dbReference type="PROSITE" id="PS51736"/>
    </source>
</evidence>
<dbReference type="PROSITE" id="PS51736">
    <property type="entry name" value="RECOMBINASES_3"/>
    <property type="match status" value="1"/>
</dbReference>
<dbReference type="InterPro" id="IPR038109">
    <property type="entry name" value="DNA_bind_recomb_sf"/>
</dbReference>
<name>A0A1I2A9X0_9GAMM</name>
<dbReference type="Gene3D" id="3.90.1750.20">
    <property type="entry name" value="Putative Large Serine Recombinase, Chain B, Domain 2"/>
    <property type="match status" value="1"/>
</dbReference>
<dbReference type="GO" id="GO:0003677">
    <property type="term" value="F:DNA binding"/>
    <property type="evidence" value="ECO:0007669"/>
    <property type="project" value="InterPro"/>
</dbReference>
<dbReference type="EMBL" id="FONH01000002">
    <property type="protein sequence ID" value="SFE40741.1"/>
    <property type="molecule type" value="Genomic_DNA"/>
</dbReference>
<evidence type="ECO:0000313" key="3">
    <source>
        <dbReference type="EMBL" id="SFE40741.1"/>
    </source>
</evidence>
<feature type="domain" description="Resolvase/invertase-type recombinase catalytic" evidence="1">
    <location>
        <begin position="1"/>
        <end position="144"/>
    </location>
</feature>